<dbReference type="GO" id="GO:0000166">
    <property type="term" value="F:nucleotide binding"/>
    <property type="evidence" value="ECO:0007669"/>
    <property type="project" value="InterPro"/>
</dbReference>
<dbReference type="EMBL" id="AP025314">
    <property type="protein sequence ID" value="BDD08687.1"/>
    <property type="molecule type" value="Genomic_DNA"/>
</dbReference>
<dbReference type="InterPro" id="IPR050463">
    <property type="entry name" value="Gfo/Idh/MocA_oxidrdct_glycsds"/>
</dbReference>
<dbReference type="InterPro" id="IPR036291">
    <property type="entry name" value="NAD(P)-bd_dom_sf"/>
</dbReference>
<feature type="domain" description="Gfo/Idh/MocA-like oxidoreductase N-terminal" evidence="6">
    <location>
        <begin position="85"/>
        <end position="209"/>
    </location>
</feature>
<reference evidence="8 9" key="1">
    <citation type="submission" date="2021-12" db="EMBL/GenBank/DDBJ databases">
        <title>Genome sequencing of bacteria with rrn-lacking chromosome and rrn-plasmid.</title>
        <authorList>
            <person name="Anda M."/>
            <person name="Iwasaki W."/>
        </authorList>
    </citation>
    <scope>NUCLEOTIDE SEQUENCE [LARGE SCALE GENOMIC DNA]</scope>
    <source>
        <strain evidence="8 9">DSM 100852</strain>
    </source>
</reference>
<name>A0AAU9CP21_9BACT</name>
<accession>A0AAU9CP21</accession>
<evidence type="ECO:0000259" key="7">
    <source>
        <dbReference type="Pfam" id="PF21252"/>
    </source>
</evidence>
<sequence length="501" mass="56493">MVDSFRTESKGWRALFFYNDPFGGNDGRFHLTTTSRTFIFFAKMTDRRSFVKASALTGLGVSILPNMGFGKSRKKKKGSDEGKARIGFIGVGLRGTWHLANALKRDDVIVPAVCDIDPERIRLAKERLEKAGQKKVTFYTEGEDAFRKMLTEEELDGVIISTPWLWHTPMAVAAMKAGVYAGVEVSAATTMAECWDLVNTFEETGTPCMILENVCYRRDVMAALNMVREGLFGEMVHARCGYMHDLRHVKFNDGKQPYGGGVEFGEKGLSEARWRTQHSVLRDADLYPTHGIGPIALMMDINRGNRFMSLTSASTKSRGLHDYIVKHGGKDHPNAKVRFKLGDVVTSTITTANEETIIVTHDTNLPRPYSLDFRVQGTEGIWEKDANKLYIEGKSKPHRWDDSKEWLKKYDHPLWKKYEAEATGAGHGGMDFFVLNAFVECVKQKIDPPLDAYDCAAWSAITPLSEVSIANNGEPQDFPDFTRGKWIKRKPVYPKQDEYLF</sequence>
<dbReference type="Gene3D" id="3.40.50.720">
    <property type="entry name" value="NAD(P)-binding Rossmann-like Domain"/>
    <property type="match status" value="1"/>
</dbReference>
<dbReference type="PANTHER" id="PTHR43818:SF1">
    <property type="entry name" value="GLYCOSYL HYDROLASE FAMILY 109 PROTEIN"/>
    <property type="match status" value="1"/>
</dbReference>
<gene>
    <name evidence="8" type="primary">nagA_1</name>
    <name evidence="8" type="ORF">FUAX_11190</name>
</gene>
<dbReference type="InterPro" id="IPR000683">
    <property type="entry name" value="Gfo/Idh/MocA-like_OxRdtase_N"/>
</dbReference>
<dbReference type="InterPro" id="IPR049303">
    <property type="entry name" value="Glyco_hydro_109_C"/>
</dbReference>
<evidence type="ECO:0000256" key="4">
    <source>
        <dbReference type="ARBA" id="ARBA00023027"/>
    </source>
</evidence>
<evidence type="ECO:0000259" key="6">
    <source>
        <dbReference type="Pfam" id="PF01408"/>
    </source>
</evidence>
<evidence type="ECO:0000313" key="8">
    <source>
        <dbReference type="EMBL" id="BDD08687.1"/>
    </source>
</evidence>
<keyword evidence="9" id="KW-1185">Reference proteome</keyword>
<evidence type="ECO:0000256" key="5">
    <source>
        <dbReference type="ARBA" id="ARBA00023295"/>
    </source>
</evidence>
<evidence type="ECO:0000256" key="3">
    <source>
        <dbReference type="ARBA" id="ARBA00022801"/>
    </source>
</evidence>
<organism evidence="8 9">
    <name type="scientific">Fulvitalea axinellae</name>
    <dbReference type="NCBI Taxonomy" id="1182444"/>
    <lineage>
        <taxon>Bacteria</taxon>
        <taxon>Pseudomonadati</taxon>
        <taxon>Bacteroidota</taxon>
        <taxon>Cytophagia</taxon>
        <taxon>Cytophagales</taxon>
        <taxon>Persicobacteraceae</taxon>
        <taxon>Fulvitalea</taxon>
    </lineage>
</organism>
<keyword evidence="3" id="KW-0378">Hydrolase</keyword>
<dbReference type="Pfam" id="PF21252">
    <property type="entry name" value="Glyco_hydro_109_C"/>
    <property type="match status" value="1"/>
</dbReference>
<comment type="similarity">
    <text evidence="2">Belongs to the Gfo/Idh/MocA family. Glycosyl hydrolase 109 subfamily.</text>
</comment>
<evidence type="ECO:0000256" key="1">
    <source>
        <dbReference type="ARBA" id="ARBA00001911"/>
    </source>
</evidence>
<dbReference type="AlphaFoldDB" id="A0AAU9CP21"/>
<keyword evidence="5" id="KW-0326">Glycosidase</keyword>
<proteinExistence type="inferred from homology"/>
<dbReference type="Pfam" id="PF01408">
    <property type="entry name" value="GFO_IDH_MocA"/>
    <property type="match status" value="1"/>
</dbReference>
<dbReference type="PANTHER" id="PTHR43818">
    <property type="entry name" value="BCDNA.GH03377"/>
    <property type="match status" value="1"/>
</dbReference>
<protein>
    <submittedName>
        <fullName evidence="8">Alpha-N-acetylgalactosaminidase</fullName>
    </submittedName>
</protein>
<dbReference type="Proteomes" id="UP001348817">
    <property type="component" value="Chromosome"/>
</dbReference>
<dbReference type="KEGG" id="fax:FUAX_11190"/>
<comment type="cofactor">
    <cofactor evidence="1">
        <name>NAD(+)</name>
        <dbReference type="ChEBI" id="CHEBI:57540"/>
    </cofactor>
</comment>
<dbReference type="SUPFAM" id="SSF55347">
    <property type="entry name" value="Glyceraldehyde-3-phosphate dehydrogenase-like, C-terminal domain"/>
    <property type="match status" value="1"/>
</dbReference>
<evidence type="ECO:0000313" key="9">
    <source>
        <dbReference type="Proteomes" id="UP001348817"/>
    </source>
</evidence>
<dbReference type="GO" id="GO:0016798">
    <property type="term" value="F:hydrolase activity, acting on glycosyl bonds"/>
    <property type="evidence" value="ECO:0007669"/>
    <property type="project" value="UniProtKB-KW"/>
</dbReference>
<feature type="domain" description="Glycosyl hydrolase 109 C-terminal" evidence="7">
    <location>
        <begin position="221"/>
        <end position="402"/>
    </location>
</feature>
<dbReference type="Gene3D" id="3.30.360.10">
    <property type="entry name" value="Dihydrodipicolinate Reductase, domain 2"/>
    <property type="match status" value="1"/>
</dbReference>
<dbReference type="SUPFAM" id="SSF51735">
    <property type="entry name" value="NAD(P)-binding Rossmann-fold domains"/>
    <property type="match status" value="1"/>
</dbReference>
<keyword evidence="4" id="KW-0520">NAD</keyword>
<evidence type="ECO:0000256" key="2">
    <source>
        <dbReference type="ARBA" id="ARBA00009329"/>
    </source>
</evidence>